<comment type="caution">
    <text evidence="2">The sequence shown here is derived from an EMBL/GenBank/DDBJ whole genome shotgun (WGS) entry which is preliminary data.</text>
</comment>
<dbReference type="Gene3D" id="3.30.1340.30">
    <property type="match status" value="2"/>
</dbReference>
<dbReference type="RefSeq" id="WP_277576667.1">
    <property type="nucleotide sequence ID" value="NZ_JANRMI010000001.1"/>
</dbReference>
<dbReference type="PANTHER" id="PTHR34606">
    <property type="entry name" value="BON DOMAIN-CONTAINING PROTEIN"/>
    <property type="match status" value="1"/>
</dbReference>
<dbReference type="Proteomes" id="UP001152321">
    <property type="component" value="Unassembled WGS sequence"/>
</dbReference>
<proteinExistence type="predicted"/>
<reference evidence="2" key="1">
    <citation type="submission" date="2022-08" db="EMBL/GenBank/DDBJ databases">
        <title>Novel Bdellovibrio Species Isolated from Svalbard: Designation Bdellovibrio svalbardensis.</title>
        <authorList>
            <person name="Mitchell R.J."/>
            <person name="Choi S.Y."/>
        </authorList>
    </citation>
    <scope>NUCLEOTIDE SEQUENCE</scope>
    <source>
        <strain evidence="2">PAP01</strain>
    </source>
</reference>
<keyword evidence="3" id="KW-1185">Reference proteome</keyword>
<dbReference type="InterPro" id="IPR007055">
    <property type="entry name" value="BON_dom"/>
</dbReference>
<protein>
    <submittedName>
        <fullName evidence="2">BON domain-containing protein</fullName>
    </submittedName>
</protein>
<gene>
    <name evidence="2" type="ORF">NWE73_02380</name>
</gene>
<name>A0ABT6DH69_9BACT</name>
<dbReference type="EMBL" id="JANRMI010000001">
    <property type="protein sequence ID" value="MDG0815191.1"/>
    <property type="molecule type" value="Genomic_DNA"/>
</dbReference>
<evidence type="ECO:0000313" key="2">
    <source>
        <dbReference type="EMBL" id="MDG0815191.1"/>
    </source>
</evidence>
<dbReference type="SMART" id="SM00749">
    <property type="entry name" value="BON"/>
    <property type="match status" value="2"/>
</dbReference>
<evidence type="ECO:0000313" key="3">
    <source>
        <dbReference type="Proteomes" id="UP001152321"/>
    </source>
</evidence>
<dbReference type="PANTHER" id="PTHR34606:SF15">
    <property type="entry name" value="BON DOMAIN-CONTAINING PROTEIN"/>
    <property type="match status" value="1"/>
</dbReference>
<organism evidence="2 3">
    <name type="scientific">Bdellovibrio svalbardensis</name>
    <dbReference type="NCBI Taxonomy" id="2972972"/>
    <lineage>
        <taxon>Bacteria</taxon>
        <taxon>Pseudomonadati</taxon>
        <taxon>Bdellovibrionota</taxon>
        <taxon>Bdellovibrionia</taxon>
        <taxon>Bdellovibrionales</taxon>
        <taxon>Pseudobdellovibrionaceae</taxon>
        <taxon>Bdellovibrio</taxon>
    </lineage>
</organism>
<dbReference type="Pfam" id="PF04972">
    <property type="entry name" value="BON"/>
    <property type="match status" value="2"/>
</dbReference>
<evidence type="ECO:0000259" key="1">
    <source>
        <dbReference type="PROSITE" id="PS50914"/>
    </source>
</evidence>
<sequence>MTNTLLLKNQIDSELARKIRDRLKWDKRVSPADIDIVVSGSSVIVSGYVDTAYKKNAAIEVVSDTEGVWSIEDRIVVPADYFRSDEEIKNILEKQVAEMIKIGGEHIEVDVVDSVVTLRGEVFRPRLKAMAVASAWELSGVRDVLNLIAIKEPPHRVPLFVNNDFEAFFLLEKKDTGHPGDTLEDSNPF</sequence>
<feature type="domain" description="BON" evidence="1">
    <location>
        <begin position="84"/>
        <end position="152"/>
    </location>
</feature>
<dbReference type="InterPro" id="IPR014004">
    <property type="entry name" value="Transpt-assoc_nodulatn_dom_bac"/>
</dbReference>
<feature type="domain" description="BON" evidence="1">
    <location>
        <begin position="11"/>
        <end position="79"/>
    </location>
</feature>
<dbReference type="PROSITE" id="PS50914">
    <property type="entry name" value="BON"/>
    <property type="match status" value="2"/>
</dbReference>
<dbReference type="InterPro" id="IPR051686">
    <property type="entry name" value="Lipoprotein_DolP"/>
</dbReference>
<accession>A0ABT6DH69</accession>